<evidence type="ECO:0000313" key="3">
    <source>
        <dbReference type="Proteomes" id="UP000182703"/>
    </source>
</evidence>
<evidence type="ECO:0000256" key="1">
    <source>
        <dbReference type="SAM" id="MobiDB-lite"/>
    </source>
</evidence>
<name>A0AAC9JS77_9HYPH</name>
<dbReference type="Proteomes" id="UP000182703">
    <property type="component" value="Chromosome"/>
</dbReference>
<dbReference type="EMBL" id="CP018095">
    <property type="protein sequence ID" value="APF38281.1"/>
    <property type="molecule type" value="Genomic_DNA"/>
</dbReference>
<protein>
    <submittedName>
        <fullName evidence="2">Uncharacterized protein</fullName>
    </submittedName>
</protein>
<dbReference type="AlphaFoldDB" id="A0AAC9JS77"/>
<feature type="region of interest" description="Disordered" evidence="1">
    <location>
        <begin position="53"/>
        <end position="73"/>
    </location>
</feature>
<dbReference type="KEGG" id="cdq:BOQ54_13900"/>
<organism evidence="2 3">
    <name type="scientific">Chelatococcus daeguensis</name>
    <dbReference type="NCBI Taxonomy" id="444444"/>
    <lineage>
        <taxon>Bacteria</taxon>
        <taxon>Pseudomonadati</taxon>
        <taxon>Pseudomonadota</taxon>
        <taxon>Alphaproteobacteria</taxon>
        <taxon>Hyphomicrobiales</taxon>
        <taxon>Chelatococcaceae</taxon>
        <taxon>Chelatococcus</taxon>
    </lineage>
</organism>
<reference evidence="2 3" key="1">
    <citation type="submission" date="2016-11" db="EMBL/GenBank/DDBJ databases">
        <title>Complete genome sequence of the aerobically denitrifying bacterium Chelatococcus daeguensis TAD1.</title>
        <authorList>
            <person name="Yang Y."/>
            <person name="Huang S."/>
            <person name="Lin E."/>
        </authorList>
    </citation>
    <scope>NUCLEOTIDE SEQUENCE [LARGE SCALE GENOMIC DNA]</scope>
    <source>
        <strain evidence="2 3">TAD1</strain>
    </source>
</reference>
<gene>
    <name evidence="2" type="ORF">BOQ54_13900</name>
</gene>
<sequence length="73" mass="7702">MSSLPSPVADPSVYGEAAGIVTRPGDGDPLSALHRASVEKISRAMSIPAMLARRRGRKAIGASPEDKETRRCV</sequence>
<feature type="compositionally biased region" description="Basic and acidic residues" evidence="1">
    <location>
        <begin position="64"/>
        <end position="73"/>
    </location>
</feature>
<accession>A0AAC9JS77</accession>
<evidence type="ECO:0000313" key="2">
    <source>
        <dbReference type="EMBL" id="APF38281.1"/>
    </source>
</evidence>
<proteinExistence type="predicted"/>
<keyword evidence="3" id="KW-1185">Reference proteome</keyword>